<proteinExistence type="predicted"/>
<accession>A0ABV6C7P4</accession>
<evidence type="ECO:0000313" key="1">
    <source>
        <dbReference type="EMBL" id="MFC0178979.1"/>
    </source>
</evidence>
<protein>
    <submittedName>
        <fullName evidence="1">Recombination protein NinB</fullName>
    </submittedName>
</protein>
<sequence length="139" mass="16258">MKQSFFLRNNQIKQNAIDYIRSLETRDDKPLMIEIKPSKRTLEQNALMWAMLKDISDQVVWYGYTLTSEEWKDFFTAQIKKLTIVPDMEGRGFIAVGLSTRSMSVSDMTFMIELMFAFGTENNVKFKDVLPDEYQRFGG</sequence>
<dbReference type="SUPFAM" id="SSF103370">
    <property type="entry name" value="NinB"/>
    <property type="match status" value="1"/>
</dbReference>
<dbReference type="InterPro" id="IPR008711">
    <property type="entry name" value="Recombinase_NinB"/>
</dbReference>
<organism evidence="1 2">
    <name type="scientific">Thorsellia kenyensis</name>
    <dbReference type="NCBI Taxonomy" id="1549888"/>
    <lineage>
        <taxon>Bacteria</taxon>
        <taxon>Pseudomonadati</taxon>
        <taxon>Pseudomonadota</taxon>
        <taxon>Gammaproteobacteria</taxon>
        <taxon>Enterobacterales</taxon>
        <taxon>Thorselliaceae</taxon>
        <taxon>Thorsellia</taxon>
    </lineage>
</organism>
<dbReference type="RefSeq" id="WP_385876075.1">
    <property type="nucleotide sequence ID" value="NZ_JBHLXE010000027.1"/>
</dbReference>
<name>A0ABV6C7P4_9GAMM</name>
<dbReference type="InterPro" id="IPR036619">
    <property type="entry name" value="NinB_sf"/>
</dbReference>
<dbReference type="Proteomes" id="UP001589758">
    <property type="component" value="Unassembled WGS sequence"/>
</dbReference>
<evidence type="ECO:0000313" key="2">
    <source>
        <dbReference type="Proteomes" id="UP001589758"/>
    </source>
</evidence>
<gene>
    <name evidence="1" type="ORF">ACFFIT_02530</name>
</gene>
<comment type="caution">
    <text evidence="1">The sequence shown here is derived from an EMBL/GenBank/DDBJ whole genome shotgun (WGS) entry which is preliminary data.</text>
</comment>
<dbReference type="Gene3D" id="1.10.3790.10">
    <property type="entry name" value="NinB"/>
    <property type="match status" value="1"/>
</dbReference>
<reference evidence="1 2" key="1">
    <citation type="submission" date="2024-09" db="EMBL/GenBank/DDBJ databases">
        <authorList>
            <person name="Sun Q."/>
            <person name="Mori K."/>
        </authorList>
    </citation>
    <scope>NUCLEOTIDE SEQUENCE [LARGE SCALE GENOMIC DNA]</scope>
    <source>
        <strain evidence="1 2">CCM 8545</strain>
    </source>
</reference>
<keyword evidence="2" id="KW-1185">Reference proteome</keyword>
<dbReference type="EMBL" id="JBHLXE010000027">
    <property type="protein sequence ID" value="MFC0178979.1"/>
    <property type="molecule type" value="Genomic_DNA"/>
</dbReference>
<dbReference type="Pfam" id="PF05772">
    <property type="entry name" value="NinB"/>
    <property type="match status" value="1"/>
</dbReference>